<comment type="caution">
    <text evidence="1">The sequence shown here is derived from an EMBL/GenBank/DDBJ whole genome shotgun (WGS) entry which is preliminary data.</text>
</comment>
<dbReference type="Proteomes" id="UP000076925">
    <property type="component" value="Unassembled WGS sequence"/>
</dbReference>
<protein>
    <recommendedName>
        <fullName evidence="3">CHAT domain-containing protein</fullName>
    </recommendedName>
</protein>
<organism evidence="1 2">
    <name type="scientific">Scytonema hofmannii PCC 7110</name>
    <dbReference type="NCBI Taxonomy" id="128403"/>
    <lineage>
        <taxon>Bacteria</taxon>
        <taxon>Bacillati</taxon>
        <taxon>Cyanobacteriota</taxon>
        <taxon>Cyanophyceae</taxon>
        <taxon>Nostocales</taxon>
        <taxon>Scytonemataceae</taxon>
        <taxon>Scytonema</taxon>
    </lineage>
</organism>
<reference evidence="1 2" key="1">
    <citation type="journal article" date="2013" name="Genome Biol. Evol.">
        <title>Genomes of Stigonematalean cyanobacteria (subsection V) and the evolution of oxygenic photosynthesis from prokaryotes to plastids.</title>
        <authorList>
            <person name="Dagan T."/>
            <person name="Roettger M."/>
            <person name="Stucken K."/>
            <person name="Landan G."/>
            <person name="Koch R."/>
            <person name="Major P."/>
            <person name="Gould S.B."/>
            <person name="Goremykin V.V."/>
            <person name="Rippka R."/>
            <person name="Tandeau de Marsac N."/>
            <person name="Gugger M."/>
            <person name="Lockhart P.J."/>
            <person name="Allen J.F."/>
            <person name="Brune I."/>
            <person name="Maus I."/>
            <person name="Puhler A."/>
            <person name="Martin W.F."/>
        </authorList>
    </citation>
    <scope>NUCLEOTIDE SEQUENCE [LARGE SCALE GENOMIC DNA]</scope>
    <source>
        <strain evidence="1 2">PCC 7110</strain>
    </source>
</reference>
<evidence type="ECO:0008006" key="3">
    <source>
        <dbReference type="Google" id="ProtNLM"/>
    </source>
</evidence>
<dbReference type="OrthoDB" id="446990at2"/>
<proteinExistence type="predicted"/>
<evidence type="ECO:0000313" key="2">
    <source>
        <dbReference type="Proteomes" id="UP000076925"/>
    </source>
</evidence>
<sequence length="60" mass="6906">MDAVLAQKPLIFHFIGHGRLENQNNQEVGQIAFLDDLDEAMWVDADYFSDRFECNTISDT</sequence>
<keyword evidence="2" id="KW-1185">Reference proteome</keyword>
<dbReference type="RefSeq" id="WP_017747936.1">
    <property type="nucleotide sequence ID" value="NZ_KQ976354.1"/>
</dbReference>
<gene>
    <name evidence="1" type="ORF">WA1_07425</name>
</gene>
<dbReference type="AlphaFoldDB" id="A0A139WT90"/>
<name>A0A139WT90_9CYAN</name>
<accession>A0A139WT90</accession>
<dbReference type="EMBL" id="ANNX02000051">
    <property type="protein sequence ID" value="KYC35639.1"/>
    <property type="molecule type" value="Genomic_DNA"/>
</dbReference>
<evidence type="ECO:0000313" key="1">
    <source>
        <dbReference type="EMBL" id="KYC35639.1"/>
    </source>
</evidence>